<accession>F2S939</accession>
<keyword evidence="3" id="KW-1185">Reference proteome</keyword>
<dbReference type="PROSITE" id="PS51257">
    <property type="entry name" value="PROKAR_LIPOPROTEIN"/>
    <property type="match status" value="1"/>
</dbReference>
<name>F2S939_TRIT1</name>
<dbReference type="EMBL" id="GG698531">
    <property type="protein sequence ID" value="EGE00089.1"/>
    <property type="molecule type" value="Genomic_DNA"/>
</dbReference>
<protein>
    <submittedName>
        <fullName evidence="2">Uncharacterized protein</fullName>
    </submittedName>
</protein>
<dbReference type="AlphaFoldDB" id="F2S939"/>
<reference evidence="3" key="1">
    <citation type="journal article" date="2012" name="MBio">
        <title>Comparative genome analysis of Trichophyton rubrum and related dermatophytes reveals candidate genes involved in infection.</title>
        <authorList>
            <person name="Martinez D.A."/>
            <person name="Oliver B.G."/>
            <person name="Graeser Y."/>
            <person name="Goldberg J.M."/>
            <person name="Li W."/>
            <person name="Martinez-Rossi N.M."/>
            <person name="Monod M."/>
            <person name="Shelest E."/>
            <person name="Barton R.C."/>
            <person name="Birch E."/>
            <person name="Brakhage A.A."/>
            <person name="Chen Z."/>
            <person name="Gurr S.J."/>
            <person name="Heiman D."/>
            <person name="Heitman J."/>
            <person name="Kosti I."/>
            <person name="Rossi A."/>
            <person name="Saif S."/>
            <person name="Samalova M."/>
            <person name="Saunders C.W."/>
            <person name="Shea T."/>
            <person name="Summerbell R.C."/>
            <person name="Xu J."/>
            <person name="Young S."/>
            <person name="Zeng Q."/>
            <person name="Birren B.W."/>
            <person name="Cuomo C.A."/>
            <person name="White T.C."/>
        </authorList>
    </citation>
    <scope>NUCLEOTIDE SEQUENCE [LARGE SCALE GENOMIC DNA]</scope>
    <source>
        <strain evidence="3">CBS 112818</strain>
    </source>
</reference>
<feature type="chain" id="PRO_5003289784" evidence="1">
    <location>
        <begin position="21"/>
        <end position="191"/>
    </location>
</feature>
<dbReference type="HOGENOM" id="CLU_1422378_0_0_1"/>
<keyword evidence="1" id="KW-0732">Signal</keyword>
<evidence type="ECO:0000313" key="2">
    <source>
        <dbReference type="EMBL" id="EGE00089.1"/>
    </source>
</evidence>
<proteinExistence type="predicted"/>
<organism evidence="2 3">
    <name type="scientific">Trichophyton tonsurans (strain CBS 112818)</name>
    <name type="common">Scalp ringworm fungus</name>
    <dbReference type="NCBI Taxonomy" id="647933"/>
    <lineage>
        <taxon>Eukaryota</taxon>
        <taxon>Fungi</taxon>
        <taxon>Dikarya</taxon>
        <taxon>Ascomycota</taxon>
        <taxon>Pezizomycotina</taxon>
        <taxon>Eurotiomycetes</taxon>
        <taxon>Eurotiomycetidae</taxon>
        <taxon>Onygenales</taxon>
        <taxon>Arthrodermataceae</taxon>
        <taxon>Trichophyton</taxon>
    </lineage>
</organism>
<evidence type="ECO:0000256" key="1">
    <source>
        <dbReference type="SAM" id="SignalP"/>
    </source>
</evidence>
<feature type="signal peptide" evidence="1">
    <location>
        <begin position="1"/>
        <end position="20"/>
    </location>
</feature>
<gene>
    <name evidence="2" type="ORF">TESG_07412</name>
</gene>
<evidence type="ECO:0000313" key="3">
    <source>
        <dbReference type="Proteomes" id="UP000009172"/>
    </source>
</evidence>
<dbReference type="Proteomes" id="UP000009172">
    <property type="component" value="Unassembled WGS sequence"/>
</dbReference>
<sequence>MTRSCSFTSSLLFVSCTLRGVHVPEILLGLGGVPFGFSLKGRQQQADKIKVGKGRKAEIYMNEMNLSNNQKNAEQHAEDNVVSIGRSERLKKQRHLRPQNSFQNIKPKLSMFFLPKLRRAEKHVGVAENASASVIGLHPLGAWANGFKLDLPLDSHMTLLNSIYGSMVRTDHCPPISASSARLQPVKADHT</sequence>